<keyword evidence="3 6" id="KW-0812">Transmembrane</keyword>
<gene>
    <name evidence="8" type="ORF">LQV63_26265</name>
</gene>
<dbReference type="InterPro" id="IPR000515">
    <property type="entry name" value="MetI-like"/>
</dbReference>
<sequence length="302" mass="34501">MKKCNITLWIGGFMLAFLVFVMFFGPDLPFVDKGLQEVKHRWSEQKKLLLPPYEPSSINPLGSDRNGVDNLSKLIVGTKETILIVFSVAFLRYLIAIPLGLLARKKKGVAHFIVNSLNQLFSFMPSVFSAILLLSIPFIQYANNRLIWVIFFLAIIETGRVAHLVQEQTNKITREPFFEAGVGLGLSSWRLSKSYYFPALLPEIVVNFCLDLGKVMLLIGQLGVLSIFLTHDWVEVDYYTMKFLSTSLNWVSLLAEHRAEIYVSKFSFIFYPALAVAFSILTFNILGEGLRRHFNRRMNVYL</sequence>
<proteinExistence type="inferred from homology"/>
<evidence type="ECO:0000256" key="5">
    <source>
        <dbReference type="ARBA" id="ARBA00023136"/>
    </source>
</evidence>
<dbReference type="Pfam" id="PF00528">
    <property type="entry name" value="BPD_transp_1"/>
    <property type="match status" value="1"/>
</dbReference>
<evidence type="ECO:0000256" key="1">
    <source>
        <dbReference type="ARBA" id="ARBA00004141"/>
    </source>
</evidence>
<dbReference type="EMBL" id="JAJNBZ010000034">
    <property type="protein sequence ID" value="MCE5172778.1"/>
    <property type="molecule type" value="Genomic_DNA"/>
</dbReference>
<keyword evidence="5 6" id="KW-0472">Membrane</keyword>
<evidence type="ECO:0000256" key="4">
    <source>
        <dbReference type="ARBA" id="ARBA00022989"/>
    </source>
</evidence>
<dbReference type="Gene3D" id="1.10.3720.10">
    <property type="entry name" value="MetI-like"/>
    <property type="match status" value="1"/>
</dbReference>
<dbReference type="PROSITE" id="PS50928">
    <property type="entry name" value="ABC_TM1"/>
    <property type="match status" value="1"/>
</dbReference>
<evidence type="ECO:0000256" key="2">
    <source>
        <dbReference type="ARBA" id="ARBA00022448"/>
    </source>
</evidence>
<feature type="transmembrane region" description="Helical" evidence="6">
    <location>
        <begin position="146"/>
        <end position="165"/>
    </location>
</feature>
<accession>A0ABS8YQP8</accession>
<keyword evidence="4 6" id="KW-1133">Transmembrane helix</keyword>
<dbReference type="PANTHER" id="PTHR43839">
    <property type="entry name" value="OPPC IN A BINDING PROTEIN-DEPENDENT TRANSPORT SYSTEM"/>
    <property type="match status" value="1"/>
</dbReference>
<organism evidence="8 9">
    <name type="scientific">Paenibacillus profundus</name>
    <dbReference type="NCBI Taxonomy" id="1173085"/>
    <lineage>
        <taxon>Bacteria</taxon>
        <taxon>Bacillati</taxon>
        <taxon>Bacillota</taxon>
        <taxon>Bacilli</taxon>
        <taxon>Bacillales</taxon>
        <taxon>Paenibacillaceae</taxon>
        <taxon>Paenibacillus</taxon>
    </lineage>
</organism>
<feature type="transmembrane region" description="Helical" evidence="6">
    <location>
        <begin position="81"/>
        <end position="102"/>
    </location>
</feature>
<dbReference type="InterPro" id="IPR035906">
    <property type="entry name" value="MetI-like_sf"/>
</dbReference>
<dbReference type="RefSeq" id="WP_233698849.1">
    <property type="nucleotide sequence ID" value="NZ_JAJNBZ010000034.1"/>
</dbReference>
<feature type="transmembrane region" description="Helical" evidence="6">
    <location>
        <begin position="7"/>
        <end position="25"/>
    </location>
</feature>
<comment type="caution">
    <text evidence="8">The sequence shown here is derived from an EMBL/GenBank/DDBJ whole genome shotgun (WGS) entry which is preliminary data.</text>
</comment>
<evidence type="ECO:0000259" key="7">
    <source>
        <dbReference type="PROSITE" id="PS50928"/>
    </source>
</evidence>
<feature type="transmembrane region" description="Helical" evidence="6">
    <location>
        <begin position="123"/>
        <end position="140"/>
    </location>
</feature>
<evidence type="ECO:0000313" key="9">
    <source>
        <dbReference type="Proteomes" id="UP001199916"/>
    </source>
</evidence>
<feature type="domain" description="ABC transmembrane type-1" evidence="7">
    <location>
        <begin position="78"/>
        <end position="287"/>
    </location>
</feature>
<reference evidence="8 9" key="1">
    <citation type="submission" date="2021-11" db="EMBL/GenBank/DDBJ databases">
        <title>Draft genome sequence of Paenibacillus profundus YoMME, a new Gram-positive bacteria with exoelectrogenic properties.</title>
        <authorList>
            <person name="Hubenova Y."/>
            <person name="Hubenova E."/>
            <person name="Manasiev Y."/>
            <person name="Peykov S."/>
            <person name="Mitov M."/>
        </authorList>
    </citation>
    <scope>NUCLEOTIDE SEQUENCE [LARGE SCALE GENOMIC DNA]</scope>
    <source>
        <strain evidence="8 9">YoMME</strain>
    </source>
</reference>
<keyword evidence="9" id="KW-1185">Reference proteome</keyword>
<evidence type="ECO:0000256" key="6">
    <source>
        <dbReference type="RuleBase" id="RU363032"/>
    </source>
</evidence>
<feature type="transmembrane region" description="Helical" evidence="6">
    <location>
        <begin position="268"/>
        <end position="287"/>
    </location>
</feature>
<dbReference type="Proteomes" id="UP001199916">
    <property type="component" value="Unassembled WGS sequence"/>
</dbReference>
<dbReference type="CDD" id="cd06261">
    <property type="entry name" value="TM_PBP2"/>
    <property type="match status" value="1"/>
</dbReference>
<comment type="similarity">
    <text evidence="6">Belongs to the binding-protein-dependent transport system permease family.</text>
</comment>
<keyword evidence="2 6" id="KW-0813">Transport</keyword>
<dbReference type="SUPFAM" id="SSF161098">
    <property type="entry name" value="MetI-like"/>
    <property type="match status" value="1"/>
</dbReference>
<name>A0ABS8YQP8_9BACL</name>
<evidence type="ECO:0000313" key="8">
    <source>
        <dbReference type="EMBL" id="MCE5172778.1"/>
    </source>
</evidence>
<feature type="transmembrane region" description="Helical" evidence="6">
    <location>
        <begin position="215"/>
        <end position="234"/>
    </location>
</feature>
<dbReference type="PANTHER" id="PTHR43839:SF3">
    <property type="entry name" value="OLIGOPEPTIDE ABC TRANSPORTER, PERMEASE PROTEIN"/>
    <property type="match status" value="1"/>
</dbReference>
<protein>
    <submittedName>
        <fullName evidence="8">ABC transporter permease subunit</fullName>
    </submittedName>
</protein>
<evidence type="ECO:0000256" key="3">
    <source>
        <dbReference type="ARBA" id="ARBA00022692"/>
    </source>
</evidence>
<comment type="subcellular location">
    <subcellularLocation>
        <location evidence="6">Cell membrane</location>
        <topology evidence="6">Multi-pass membrane protein</topology>
    </subcellularLocation>
    <subcellularLocation>
        <location evidence="1">Membrane</location>
        <topology evidence="1">Multi-pass membrane protein</topology>
    </subcellularLocation>
</comment>